<dbReference type="RefSeq" id="WP_232521540.1">
    <property type="nucleotide sequence ID" value="NZ_FNYV01000012.1"/>
</dbReference>
<dbReference type="STRING" id="1144548.SAMN05443287_112156"/>
<gene>
    <name evidence="1" type="ORF">SAMN05443287_112156</name>
</gene>
<proteinExistence type="predicted"/>
<evidence type="ECO:0000313" key="2">
    <source>
        <dbReference type="Proteomes" id="UP000198707"/>
    </source>
</evidence>
<dbReference type="AlphaFoldDB" id="A0A1H7DAK3"/>
<accession>A0A1H7DAK3</accession>
<reference evidence="2" key="1">
    <citation type="submission" date="2016-10" db="EMBL/GenBank/DDBJ databases">
        <authorList>
            <person name="Varghese N."/>
            <person name="Submissions S."/>
        </authorList>
    </citation>
    <scope>NUCLEOTIDE SEQUENCE [LARGE SCALE GENOMIC DNA]</scope>
    <source>
        <strain evidence="2">CGMCC 4.7038</strain>
    </source>
</reference>
<protein>
    <submittedName>
        <fullName evidence="1">Uncharacterized protein</fullName>
    </submittedName>
</protein>
<dbReference type="EMBL" id="FNYV01000012">
    <property type="protein sequence ID" value="SEJ98726.1"/>
    <property type="molecule type" value="Genomic_DNA"/>
</dbReference>
<name>A0A1H7DAK3_9ACTN</name>
<evidence type="ECO:0000313" key="1">
    <source>
        <dbReference type="EMBL" id="SEJ98726.1"/>
    </source>
</evidence>
<keyword evidence="2" id="KW-1185">Reference proteome</keyword>
<sequence length="514" mass="56795">MRETSGQQSVQAARERLSAGGAEFLGLLTRLLRRPRRGDRRLPLIWLVRATDTVDTDTVATDTVATRAVAAGALATGSVAAGPVPTVTVATGTVDPMVMLRRFLGQGPRRRVPHATLDFAAQPSNFDIPMALRDLHRQLSLEAFGMARLRFQHYPLADWLMHQGLSYGIDADDSRSTLVGRLRDRRGRGAAGEAAPTGSDAVSLVTQVLLWLVRRVVPGAVFRMAVSGRVPVVGRQYRWFMRQQYLAPRQSVTFLGFAERLTAGWRDGEQPDQVNKLLLHAFLEDLRQAYRRRLWRPADWRRTAYPMLLLDNVEPGTVGHVLVRLLNDVRNETGRNDPLLVVAVAGQPPPELPEPHPLTDADEAFTEWSEALPEMRRLRRAAAWLMVLRPDPAESGPPPRGGVRAFAAPAPPWWSRRFLPAALCLVLVAAGGLWAGTRWAPDCRPSLTDRVAVRVIEGECVGYSDSAAQVFNDDPGQGRLRAVQQRIFAQNPPSGCGRTATIASRTSPWSTWAR</sequence>
<organism evidence="1 2">
    <name type="scientific">Micromonospora phaseoli</name>
    <dbReference type="NCBI Taxonomy" id="1144548"/>
    <lineage>
        <taxon>Bacteria</taxon>
        <taxon>Bacillati</taxon>
        <taxon>Actinomycetota</taxon>
        <taxon>Actinomycetes</taxon>
        <taxon>Micromonosporales</taxon>
        <taxon>Micromonosporaceae</taxon>
        <taxon>Micromonospora</taxon>
    </lineage>
</organism>
<dbReference type="Proteomes" id="UP000198707">
    <property type="component" value="Unassembled WGS sequence"/>
</dbReference>